<protein>
    <submittedName>
        <fullName evidence="1">Uncharacterized protein</fullName>
    </submittedName>
</protein>
<comment type="caution">
    <text evidence="1">The sequence shown here is derived from an EMBL/GenBank/DDBJ whole genome shotgun (WGS) entry which is preliminary data.</text>
</comment>
<reference evidence="1 2" key="2">
    <citation type="journal article" date="2019" name="G3 (Bethesda)">
        <title>Hybrid Assembly of the Genome of the Entomopathogenic Nematode Steinernema carpocapsae Identifies the X-Chromosome.</title>
        <authorList>
            <person name="Serra L."/>
            <person name="Macchietto M."/>
            <person name="Macias-Munoz A."/>
            <person name="McGill C.J."/>
            <person name="Rodriguez I.M."/>
            <person name="Rodriguez B."/>
            <person name="Murad R."/>
            <person name="Mortazavi A."/>
        </authorList>
    </citation>
    <scope>NUCLEOTIDE SEQUENCE [LARGE SCALE GENOMIC DNA]</scope>
    <source>
        <strain evidence="1 2">ALL</strain>
    </source>
</reference>
<proteinExistence type="predicted"/>
<keyword evidence="2" id="KW-1185">Reference proteome</keyword>
<evidence type="ECO:0000313" key="2">
    <source>
        <dbReference type="Proteomes" id="UP000298663"/>
    </source>
</evidence>
<gene>
    <name evidence="1" type="ORF">L596_023482</name>
</gene>
<reference evidence="1 2" key="1">
    <citation type="journal article" date="2015" name="Genome Biol.">
        <title>Comparative genomics of Steinernema reveals deeply conserved gene regulatory networks.</title>
        <authorList>
            <person name="Dillman A.R."/>
            <person name="Macchietto M."/>
            <person name="Porter C.F."/>
            <person name="Rogers A."/>
            <person name="Williams B."/>
            <person name="Antoshechkin I."/>
            <person name="Lee M.M."/>
            <person name="Goodwin Z."/>
            <person name="Lu X."/>
            <person name="Lewis E.E."/>
            <person name="Goodrich-Blair H."/>
            <person name="Stock S.P."/>
            <person name="Adams B.J."/>
            <person name="Sternberg P.W."/>
            <person name="Mortazavi A."/>
        </authorList>
    </citation>
    <scope>NUCLEOTIDE SEQUENCE [LARGE SCALE GENOMIC DNA]</scope>
    <source>
        <strain evidence="1 2">ALL</strain>
    </source>
</reference>
<accession>A0A4U5MDR4</accession>
<dbReference type="Proteomes" id="UP000298663">
    <property type="component" value="Unassembled WGS sequence"/>
</dbReference>
<evidence type="ECO:0000313" key="1">
    <source>
        <dbReference type="EMBL" id="TKR67307.1"/>
    </source>
</evidence>
<dbReference type="EMBL" id="AZBU02000008">
    <property type="protein sequence ID" value="TKR67307.1"/>
    <property type="molecule type" value="Genomic_DNA"/>
</dbReference>
<organism evidence="1 2">
    <name type="scientific">Steinernema carpocapsae</name>
    <name type="common">Entomopathogenic nematode</name>
    <dbReference type="NCBI Taxonomy" id="34508"/>
    <lineage>
        <taxon>Eukaryota</taxon>
        <taxon>Metazoa</taxon>
        <taxon>Ecdysozoa</taxon>
        <taxon>Nematoda</taxon>
        <taxon>Chromadorea</taxon>
        <taxon>Rhabditida</taxon>
        <taxon>Tylenchina</taxon>
        <taxon>Panagrolaimomorpha</taxon>
        <taxon>Strongyloidoidea</taxon>
        <taxon>Steinernematidae</taxon>
        <taxon>Steinernema</taxon>
    </lineage>
</organism>
<sequence>MSFPASPPKFHRSTLEEEIPIVFAADLSAEDFSAYKVYKFPVTSKQGCLLASTSPLQVQIRLFSSPRSTRGHVLESRRRKPIKNVEMKWNGTLI</sequence>
<name>A0A4U5MDR4_STECR</name>
<dbReference type="AlphaFoldDB" id="A0A4U5MDR4"/>